<sequence length="244" mass="26809">MRIAVFSDVHSNLEALQAFIEHAATRRISHYMCLGDIVGYGASPNACIRLVQTMPGIRFIVGNHDNAATGGGHHMGVTAAKALSWTIMRLSPESHVFLKSMKENIKTGNLFFCHANPCGISDWYYISKKSLISRTFFLTRAKILFAGHTHSAAVITRKNFLCMYIRKPGNGAVVPVAGVNRQIFNCGSIGQPRDGDPRASYLIYDTLEEVVEFHRVAYDLKGAAKRIMDAGLPEALALRLSLGV</sequence>
<dbReference type="PANTHER" id="PTHR42850">
    <property type="entry name" value="METALLOPHOSPHOESTERASE"/>
    <property type="match status" value="1"/>
</dbReference>
<gene>
    <name evidence="3" type="ordered locus">HRM2_10150</name>
</gene>
<name>C0QL41_DESAH</name>
<dbReference type="PIRSF" id="PIRSF000883">
    <property type="entry name" value="Pesterase_MJ0912"/>
    <property type="match status" value="1"/>
</dbReference>
<dbReference type="InterPro" id="IPR011152">
    <property type="entry name" value="Pesterase_MJ0912"/>
</dbReference>
<dbReference type="Gene3D" id="3.60.21.10">
    <property type="match status" value="1"/>
</dbReference>
<keyword evidence="4" id="KW-1185">Reference proteome</keyword>
<organism evidence="3 4">
    <name type="scientific">Desulforapulum autotrophicum (strain ATCC 43914 / DSM 3382 / VKM B-1955 / HRM2)</name>
    <name type="common">Desulfobacterium autotrophicum</name>
    <dbReference type="NCBI Taxonomy" id="177437"/>
    <lineage>
        <taxon>Bacteria</taxon>
        <taxon>Pseudomonadati</taxon>
        <taxon>Thermodesulfobacteriota</taxon>
        <taxon>Desulfobacteria</taxon>
        <taxon>Desulfobacterales</taxon>
        <taxon>Desulfobacteraceae</taxon>
        <taxon>Desulforapulum</taxon>
    </lineage>
</organism>
<dbReference type="Pfam" id="PF12850">
    <property type="entry name" value="Metallophos_2"/>
    <property type="match status" value="1"/>
</dbReference>
<protein>
    <recommendedName>
        <fullName evidence="2">Calcineurin-like phosphoesterase domain-containing protein</fullName>
    </recommendedName>
</protein>
<feature type="domain" description="Calcineurin-like phosphoesterase" evidence="2">
    <location>
        <begin position="1"/>
        <end position="206"/>
    </location>
</feature>
<dbReference type="RefSeq" id="WP_015902916.1">
    <property type="nucleotide sequence ID" value="NC_012108.1"/>
</dbReference>
<dbReference type="SUPFAM" id="SSF56300">
    <property type="entry name" value="Metallo-dependent phosphatases"/>
    <property type="match status" value="1"/>
</dbReference>
<accession>C0QL41</accession>
<dbReference type="OrthoDB" id="9813918at2"/>
<dbReference type="GO" id="GO:0016791">
    <property type="term" value="F:phosphatase activity"/>
    <property type="evidence" value="ECO:0007669"/>
    <property type="project" value="TreeGrafter"/>
</dbReference>
<evidence type="ECO:0000313" key="3">
    <source>
        <dbReference type="EMBL" id="ACN14127.1"/>
    </source>
</evidence>
<dbReference type="InterPro" id="IPR024654">
    <property type="entry name" value="Calcineurin-like_PHP_lpxH"/>
</dbReference>
<dbReference type="InterPro" id="IPR050126">
    <property type="entry name" value="Ap4A_hydrolase"/>
</dbReference>
<dbReference type="AlphaFoldDB" id="C0QL41"/>
<dbReference type="eggNOG" id="COG0639">
    <property type="taxonomic scope" value="Bacteria"/>
</dbReference>
<dbReference type="HOGENOM" id="CLU_074761_0_1_7"/>
<dbReference type="STRING" id="177437.HRM2_10150"/>
<comment type="similarity">
    <text evidence="1">Belongs to the metallophosphoesterase superfamily. YfcE family.</text>
</comment>
<dbReference type="GO" id="GO:0005737">
    <property type="term" value="C:cytoplasm"/>
    <property type="evidence" value="ECO:0007669"/>
    <property type="project" value="TreeGrafter"/>
</dbReference>
<dbReference type="CDD" id="cd00838">
    <property type="entry name" value="MPP_superfamily"/>
    <property type="match status" value="1"/>
</dbReference>
<dbReference type="Proteomes" id="UP000000442">
    <property type="component" value="Chromosome"/>
</dbReference>
<dbReference type="InterPro" id="IPR029052">
    <property type="entry name" value="Metallo-depent_PP-like"/>
</dbReference>
<dbReference type="KEGG" id="dat:HRM2_10150"/>
<evidence type="ECO:0000313" key="4">
    <source>
        <dbReference type="Proteomes" id="UP000000442"/>
    </source>
</evidence>
<evidence type="ECO:0000259" key="2">
    <source>
        <dbReference type="Pfam" id="PF12850"/>
    </source>
</evidence>
<dbReference type="PANTHER" id="PTHR42850:SF2">
    <property type="entry name" value="BLL5683 PROTEIN"/>
    <property type="match status" value="1"/>
</dbReference>
<proteinExistence type="inferred from homology"/>
<evidence type="ECO:0000256" key="1">
    <source>
        <dbReference type="ARBA" id="ARBA00008950"/>
    </source>
</evidence>
<dbReference type="EMBL" id="CP001087">
    <property type="protein sequence ID" value="ACN14127.1"/>
    <property type="molecule type" value="Genomic_DNA"/>
</dbReference>
<reference evidence="3 4" key="1">
    <citation type="journal article" date="2009" name="Environ. Microbiol.">
        <title>Genome sequence of Desulfobacterium autotrophicum HRM2, a marine sulfate reducer oxidizing organic carbon completely to carbon dioxide.</title>
        <authorList>
            <person name="Strittmatter A.W."/>
            <person name="Liesegang H."/>
            <person name="Rabus R."/>
            <person name="Decker I."/>
            <person name="Amann J."/>
            <person name="Andres S."/>
            <person name="Henne A."/>
            <person name="Fricke W.F."/>
            <person name="Martinez-Arias R."/>
            <person name="Bartels D."/>
            <person name="Goesmann A."/>
            <person name="Krause L."/>
            <person name="Puehler A."/>
            <person name="Klenk H.P."/>
            <person name="Richter M."/>
            <person name="Schuler M."/>
            <person name="Gloeckner F.O."/>
            <person name="Meyerdierks A."/>
            <person name="Gottschalk G."/>
            <person name="Amann R."/>
        </authorList>
    </citation>
    <scope>NUCLEOTIDE SEQUENCE [LARGE SCALE GENOMIC DNA]</scope>
    <source>
        <strain evidence="4">ATCC 43914 / DSM 3382 / HRM2</strain>
    </source>
</reference>